<sequence length="77" mass="9200">MEFPPDRVVFLKFRVKGFRETEWVADPSKSKMRHRRAEKEHQQKFMGNIYDQFKLYYAFLGGIQKIAALKTKISMSI</sequence>
<keyword evidence="2" id="KW-1185">Reference proteome</keyword>
<organism evidence="1 2">
    <name type="scientific">Cellvibrio polysaccharolyticus</name>
    <dbReference type="NCBI Taxonomy" id="2082724"/>
    <lineage>
        <taxon>Bacteria</taxon>
        <taxon>Pseudomonadati</taxon>
        <taxon>Pseudomonadota</taxon>
        <taxon>Gammaproteobacteria</taxon>
        <taxon>Cellvibrionales</taxon>
        <taxon>Cellvibrionaceae</taxon>
        <taxon>Cellvibrio</taxon>
    </lineage>
</organism>
<protein>
    <submittedName>
        <fullName evidence="1">Uncharacterized protein</fullName>
    </submittedName>
</protein>
<comment type="caution">
    <text evidence="1">The sequence shown here is derived from an EMBL/GenBank/DDBJ whole genome shotgun (WGS) entry which is preliminary data.</text>
</comment>
<dbReference type="EMBL" id="PRDL01000001">
    <property type="protein sequence ID" value="MBE8716034.1"/>
    <property type="molecule type" value="Genomic_DNA"/>
</dbReference>
<evidence type="ECO:0000313" key="2">
    <source>
        <dbReference type="Proteomes" id="UP000652567"/>
    </source>
</evidence>
<dbReference type="AlphaFoldDB" id="A0A928V3N0"/>
<accession>A0A928V3N0</accession>
<proteinExistence type="predicted"/>
<name>A0A928V3N0_9GAMM</name>
<dbReference type="Proteomes" id="UP000652567">
    <property type="component" value="Unassembled WGS sequence"/>
</dbReference>
<reference evidence="1" key="1">
    <citation type="submission" date="2018-07" db="EMBL/GenBank/DDBJ databases">
        <title>Genome assembly of strain Ka43.</title>
        <authorList>
            <person name="Kukolya J."/>
            <person name="Nagy I."/>
            <person name="Horvath B."/>
            <person name="Toth A."/>
        </authorList>
    </citation>
    <scope>NUCLEOTIDE SEQUENCE</scope>
    <source>
        <strain evidence="1">KB43</strain>
    </source>
</reference>
<evidence type="ECO:0000313" key="1">
    <source>
        <dbReference type="EMBL" id="MBE8716034.1"/>
    </source>
</evidence>
<gene>
    <name evidence="1" type="ORF">C4F51_02395</name>
</gene>